<dbReference type="PANTHER" id="PTHR11412">
    <property type="entry name" value="MACROGLOBULIN / COMPLEMENT"/>
    <property type="match status" value="1"/>
</dbReference>
<evidence type="ECO:0000256" key="8">
    <source>
        <dbReference type="ARBA" id="ARBA00023180"/>
    </source>
</evidence>
<dbReference type="PANTHER" id="PTHR11412:SF86">
    <property type="entry name" value="COMPLEMENT C4-A-RELATED"/>
    <property type="match status" value="1"/>
</dbReference>
<dbReference type="FunFam" id="1.50.10.20:FF:000010">
    <property type="entry name" value="Complement C4-A"/>
    <property type="match status" value="1"/>
</dbReference>
<dbReference type="Gene3D" id="2.60.40.1940">
    <property type="match status" value="1"/>
</dbReference>
<evidence type="ECO:0000313" key="12">
    <source>
        <dbReference type="Proteomes" id="UP000515208"/>
    </source>
</evidence>
<evidence type="ECO:0000256" key="4">
    <source>
        <dbReference type="ARBA" id="ARBA00022588"/>
    </source>
</evidence>
<evidence type="ECO:0000256" key="3">
    <source>
        <dbReference type="ARBA" id="ARBA00022553"/>
    </source>
</evidence>
<keyword evidence="9" id="KW-0395">Inflammatory response</keyword>
<dbReference type="RefSeq" id="XP_010831864.1">
    <property type="nucleotide sequence ID" value="XM_010833562.1"/>
</dbReference>
<dbReference type="InterPro" id="IPR001599">
    <property type="entry name" value="Macroglobln_a2"/>
</dbReference>
<evidence type="ECO:0000256" key="6">
    <source>
        <dbReference type="ARBA" id="ARBA00022875"/>
    </source>
</evidence>
<dbReference type="GO" id="GO:0006954">
    <property type="term" value="P:inflammatory response"/>
    <property type="evidence" value="ECO:0007669"/>
    <property type="project" value="UniProtKB-KW"/>
</dbReference>
<dbReference type="SUPFAM" id="SSF47686">
    <property type="entry name" value="Anaphylotoxins (complement system)"/>
    <property type="match status" value="1"/>
</dbReference>
<dbReference type="InterPro" id="IPR054587">
    <property type="entry name" value="CO4A-B_CUB_C"/>
</dbReference>
<evidence type="ECO:0000256" key="2">
    <source>
        <dbReference type="ARBA" id="ARBA00022525"/>
    </source>
</evidence>
<feature type="domain" description="Anaphylatoxin-like" evidence="11">
    <location>
        <begin position="547"/>
        <end position="581"/>
    </location>
</feature>
<dbReference type="CDD" id="cd02896">
    <property type="entry name" value="complement_C3_C4_C5"/>
    <property type="match status" value="1"/>
</dbReference>
<dbReference type="Pfam" id="PF21145">
    <property type="entry name" value="C4_MG1"/>
    <property type="match status" value="1"/>
</dbReference>
<feature type="chain" id="PRO_5027862596" evidence="10">
    <location>
        <begin position="20"/>
        <end position="1168"/>
    </location>
</feature>
<dbReference type="InterPro" id="IPR018081">
    <property type="entry name" value="Anaphylatoxin_comp_syst"/>
</dbReference>
<keyword evidence="3" id="KW-0597">Phosphoprotein</keyword>
<dbReference type="Gene3D" id="6.20.50.160">
    <property type="match status" value="1"/>
</dbReference>
<dbReference type="Gene3D" id="2.60.40.10">
    <property type="entry name" value="Immunoglobulins"/>
    <property type="match status" value="1"/>
</dbReference>
<dbReference type="Gene3D" id="1.20.91.20">
    <property type="entry name" value="Anaphylotoxins (complement system)"/>
    <property type="match status" value="1"/>
</dbReference>
<dbReference type="FunFam" id="1.20.91.20:FF:000006">
    <property type="entry name" value="Complement C4"/>
    <property type="match status" value="1"/>
</dbReference>
<reference evidence="13" key="1">
    <citation type="submission" date="2025-08" db="UniProtKB">
        <authorList>
            <consortium name="RefSeq"/>
        </authorList>
    </citation>
    <scope>IDENTIFICATION</scope>
    <source>
        <tissue evidence="13">Blood</tissue>
    </source>
</reference>
<dbReference type="GeneID" id="104983996"/>
<dbReference type="GO" id="GO:0004866">
    <property type="term" value="F:endopeptidase inhibitor activity"/>
    <property type="evidence" value="ECO:0007669"/>
    <property type="project" value="InterPro"/>
</dbReference>
<dbReference type="InterPro" id="IPR040839">
    <property type="entry name" value="MG4"/>
</dbReference>
<dbReference type="FunFam" id="2.60.40.10:FF:000803">
    <property type="entry name" value="Complement C4-A"/>
    <property type="match status" value="1"/>
</dbReference>
<dbReference type="InterPro" id="IPR041555">
    <property type="entry name" value="MG3"/>
</dbReference>
<dbReference type="InterPro" id="IPR048847">
    <property type="entry name" value="C4_MG1"/>
</dbReference>
<dbReference type="InterPro" id="IPR019742">
    <property type="entry name" value="MacrogloblnA2_CS"/>
</dbReference>
<protein>
    <submittedName>
        <fullName evidence="13">Complement C4-A-like</fullName>
    </submittedName>
</protein>
<dbReference type="FunFam" id="2.60.40.1940:FF:000001">
    <property type="entry name" value="Complement component C3"/>
    <property type="match status" value="1"/>
</dbReference>
<dbReference type="GO" id="GO:0045087">
    <property type="term" value="P:innate immune response"/>
    <property type="evidence" value="ECO:0007669"/>
    <property type="project" value="UniProtKB-KW"/>
</dbReference>
<dbReference type="PRINTS" id="PR00004">
    <property type="entry name" value="ANAPHYLATOXN"/>
</dbReference>
<dbReference type="GO" id="GO:0006958">
    <property type="term" value="P:complement activation, classical pathway"/>
    <property type="evidence" value="ECO:0007669"/>
    <property type="project" value="UniProtKB-KW"/>
</dbReference>
<dbReference type="GO" id="GO:0005615">
    <property type="term" value="C:extracellular space"/>
    <property type="evidence" value="ECO:0007669"/>
    <property type="project" value="InterPro"/>
</dbReference>
<dbReference type="InterPro" id="IPR000020">
    <property type="entry name" value="Anaphylatoxin/fibulin"/>
</dbReference>
<dbReference type="FunFam" id="6.20.50.160:FF:000001">
    <property type="entry name" value="Complement component 4"/>
    <property type="match status" value="1"/>
</dbReference>
<dbReference type="Pfam" id="PF07703">
    <property type="entry name" value="A2M_BRD"/>
    <property type="match status" value="1"/>
</dbReference>
<evidence type="ECO:0000313" key="13">
    <source>
        <dbReference type="RefSeq" id="XP_010831864.1"/>
    </source>
</evidence>
<keyword evidence="4" id="KW-0391">Immunity</keyword>
<dbReference type="Pfam" id="PF07678">
    <property type="entry name" value="TED_complement"/>
    <property type="match status" value="1"/>
</dbReference>
<keyword evidence="4" id="KW-0399">Innate immunity</keyword>
<evidence type="ECO:0000256" key="9">
    <source>
        <dbReference type="ARBA" id="ARBA00023198"/>
    </source>
</evidence>
<dbReference type="InterPro" id="IPR050473">
    <property type="entry name" value="A2M/Complement_sys"/>
</dbReference>
<dbReference type="Gene3D" id="1.20.50.70">
    <property type="match status" value="1"/>
</dbReference>
<dbReference type="SUPFAM" id="SSF48239">
    <property type="entry name" value="Terpenoid cyclases/Protein prenyltransferases"/>
    <property type="match status" value="1"/>
</dbReference>
<dbReference type="InterPro" id="IPR001840">
    <property type="entry name" value="Anaphylatoxn_comp_syst_dom"/>
</dbReference>
<dbReference type="Gene3D" id="2.60.120.1540">
    <property type="match status" value="1"/>
</dbReference>
<keyword evidence="6" id="KW-0180">Complement pathway</keyword>
<keyword evidence="2" id="KW-0964">Secreted</keyword>
<dbReference type="Pfam" id="PF00207">
    <property type="entry name" value="A2M"/>
    <property type="match status" value="1"/>
</dbReference>
<dbReference type="Pfam" id="PF22661">
    <property type="entry name" value="CO4A-B_CUB_C"/>
    <property type="match status" value="1"/>
</dbReference>
<dbReference type="KEGG" id="bbis:104983996"/>
<keyword evidence="12" id="KW-1185">Reference proteome</keyword>
<keyword evidence="8" id="KW-0325">Glycoprotein</keyword>
<dbReference type="SMART" id="SM01419">
    <property type="entry name" value="Thiol-ester_cl"/>
    <property type="match status" value="1"/>
</dbReference>
<comment type="subcellular location">
    <subcellularLocation>
        <location evidence="1">Secreted</location>
    </subcellularLocation>
</comment>
<dbReference type="Pfam" id="PF01821">
    <property type="entry name" value="ANATO"/>
    <property type="match status" value="1"/>
</dbReference>
<dbReference type="Gene3D" id="2.20.130.20">
    <property type="match status" value="1"/>
</dbReference>
<evidence type="ECO:0000259" key="11">
    <source>
        <dbReference type="PROSITE" id="PS01178"/>
    </source>
</evidence>
<dbReference type="SMART" id="SM01359">
    <property type="entry name" value="A2M_N_2"/>
    <property type="match status" value="1"/>
</dbReference>
<dbReference type="FunFam" id="2.60.40.1930:FF:000004">
    <property type="entry name" value="Complement C4-A"/>
    <property type="match status" value="1"/>
</dbReference>
<dbReference type="SMART" id="SM00104">
    <property type="entry name" value="ANATO"/>
    <property type="match status" value="1"/>
</dbReference>
<dbReference type="Gene3D" id="2.60.40.1930">
    <property type="match status" value="2"/>
</dbReference>
<accession>A0A6P3GYA7</accession>
<keyword evidence="5" id="KW-0165">Cleavage on pair of basic residues</keyword>
<name>A0A6P3GYA7_BISBB</name>
<keyword evidence="7" id="KW-1015">Disulfide bond</keyword>
<dbReference type="Pfam" id="PF17791">
    <property type="entry name" value="MG3"/>
    <property type="match status" value="1"/>
</dbReference>
<gene>
    <name evidence="13" type="primary">LOC104983996</name>
</gene>
<evidence type="ECO:0000256" key="5">
    <source>
        <dbReference type="ARBA" id="ARBA00022685"/>
    </source>
</evidence>
<dbReference type="InterPro" id="IPR047565">
    <property type="entry name" value="Alpha-macroglob_thiol-ester_cl"/>
</dbReference>
<dbReference type="OrthoDB" id="6359008at2759"/>
<evidence type="ECO:0000256" key="10">
    <source>
        <dbReference type="SAM" id="SignalP"/>
    </source>
</evidence>
<dbReference type="Pfam" id="PF17789">
    <property type="entry name" value="MG4"/>
    <property type="match status" value="1"/>
</dbReference>
<dbReference type="Proteomes" id="UP000515208">
    <property type="component" value="Unplaced"/>
</dbReference>
<dbReference type="InterPro" id="IPR008930">
    <property type="entry name" value="Terpenoid_cyclase/PrenylTrfase"/>
</dbReference>
<dbReference type="CDD" id="cd00017">
    <property type="entry name" value="ANATO"/>
    <property type="match status" value="1"/>
</dbReference>
<keyword evidence="10" id="KW-0732">Signal</keyword>
<dbReference type="PROSITE" id="PS01177">
    <property type="entry name" value="ANAPHYLATOXIN_1"/>
    <property type="match status" value="1"/>
</dbReference>
<evidence type="ECO:0000256" key="1">
    <source>
        <dbReference type="ARBA" id="ARBA00004613"/>
    </source>
</evidence>
<sequence length="1168" mass="126834">MRLLWGLIWASCFFALSLQKPRLLLFSPSVVRIGVPLSVAVKLQDAPSGQMVRGSVFLRNPSHVNELCSPKVDFSLSSDRDFILLNVPVKAYSLPPLPSLAPGLSPSSESLLGGRYIYGKPVQGVAYVRFGLLGEDGEKTFLRGLESQTKLVDGQCQISLQKAEFQGVLEKLNISTDDLPGLRLYVAAAVIESPGGEMEEAELTSWRFVSSPFSLDLSKTKQQLIPGVPFLLQALVRDMSGSPASGIPVKVSAKLFSGSTSKNQDFEQNTDGSGQVIVSIGVPRTISEVQLSVSAGSPYPAVGSLTVKAPLSRSSGFLSIEWQNPRPLKVGETLKLNLQAVGISGSFSYFYYMIVSRGQIVSVHREPRSHLTSISVFVDHHLVPSFHLVAFYYHGGVPVANSLRVDVQAGGCEGKLELNVDSSKAYRPGDTVKLNLKTESRALVALGAVDTALYAVGGKSHKPLDMVKVFEAMNSYDLGCGPGGGDTAPQVFKAAGLAFSDGDHRTEIRKSLSCPKESKSRKKRNVNFQKAIHEKLGQYTSPVAKRCCQDGLTRLPMARTCEQRAARVQQPACREPFLSCCQFAESLRKKARTRGQVGLARAMELLQEEDLIEEDDIPVRSFFPKNWLWKVEEVDRFSQLRLLLPDSLTTWEIHGVSLSKTTGAVTLPGPWASLFQAPWSRLPAWSLALGTGRRGRDLEMFLCPPLSILYLAGGDMEEAELTSWRFVSSPFSLDLSKTKQQLIPGVPFLLQSILSLPIASDPLEALGSEGALSPGGLASLLRLPQGCAEQTMTLLAPTLAASRYLDKTEQWSMLPPETKDRAVDLIQKGYTRIQEFRKRDGSYGAWLHRDSSTWLTAFVLKILSLAQDQVGGSPEKLQETALWLLSQQRDDGSFHDPFPVMDRSMQGGLVGSDETVALTAFVVIALHHGLAVFPEKNSEQLRRVENSISRANTFLGAKATSGLLGAHASAITAYALSLTEAPEDLRRVAHNNLMAMAKDIGDKLYWGSVTTSPSNVLSPTLAPHSPADPIPQAPALWIETTAYGLLHLLLWEGKAELADQAASWLTRQGSFQGGFRSTQDTVVALDALSAYWIASHTAEEKGLNVTLSSLGRSGLKSHVLQLTNHQVHRLEEELQFSLGSKINVEVSGNSKGTLKVRAGGTGQAGPSG</sequence>
<dbReference type="PROSITE" id="PS01178">
    <property type="entry name" value="ANAPHYLATOXIN_2"/>
    <property type="match status" value="1"/>
</dbReference>
<dbReference type="AlphaFoldDB" id="A0A6P3GYA7"/>
<dbReference type="InterPro" id="IPR011626">
    <property type="entry name" value="Alpha-macroglobulin_TED"/>
</dbReference>
<dbReference type="InterPro" id="IPR011625">
    <property type="entry name" value="A2M_N_BRD"/>
</dbReference>
<dbReference type="InterPro" id="IPR013783">
    <property type="entry name" value="Ig-like_fold"/>
</dbReference>
<evidence type="ECO:0000256" key="7">
    <source>
        <dbReference type="ARBA" id="ARBA00023157"/>
    </source>
</evidence>
<proteinExistence type="predicted"/>
<dbReference type="Gene3D" id="1.50.10.20">
    <property type="match status" value="1"/>
</dbReference>
<dbReference type="PROSITE" id="PS00477">
    <property type="entry name" value="ALPHA_2_MACROGLOBULIN"/>
    <property type="match status" value="1"/>
</dbReference>
<feature type="signal peptide" evidence="10">
    <location>
        <begin position="1"/>
        <end position="19"/>
    </location>
</feature>
<organism evidence="12 13">
    <name type="scientific">Bison bison bison</name>
    <name type="common">North American plains bison</name>
    <dbReference type="NCBI Taxonomy" id="43346"/>
    <lineage>
        <taxon>Eukaryota</taxon>
        <taxon>Metazoa</taxon>
        <taxon>Chordata</taxon>
        <taxon>Craniata</taxon>
        <taxon>Vertebrata</taxon>
        <taxon>Euteleostomi</taxon>
        <taxon>Mammalia</taxon>
        <taxon>Eutheria</taxon>
        <taxon>Laurasiatheria</taxon>
        <taxon>Artiodactyla</taxon>
        <taxon>Ruminantia</taxon>
        <taxon>Pecora</taxon>
        <taxon>Bovidae</taxon>
        <taxon>Bovinae</taxon>
        <taxon>Bison</taxon>
    </lineage>
</organism>